<sequence length="399" mass="44018">MAELWAGIDAGKTHHHCTVIDQDGSRLLSRLANTEDAILALIADVLALAEGREVHWATDLNQGAAALLISALLSHAQTVFYIPGRTVHHAARIYSGEGKTDAKDAGIIADQARMRRDLQPVRAEDETIVELRLLTARRADLVHDRTRAYNRLRATLLEYFPALEASFDFSQRKAAVILLTRYQTPEGIRRAGQARVEAWLRKQGCYRPDKTAETALRAAQQQSTTVVGQTAAAALVARIAKDVLSLIEQIAEVDAQIEARVQAHAHFEILQSVPGFGPQLAAEFIAATGGTMDRFASADRLAGIAGVAPVPKDSGRVSGNCRRPKRYDRRLLRTCFLAAQNAARYCPESRTYYERKRAEGKNHKQAVLALARRRINVIWALLRDGTTFQHRKPDVALAA</sequence>
<dbReference type="InterPro" id="IPR003346">
    <property type="entry name" value="Transposase_20"/>
</dbReference>
<dbReference type="Pfam" id="PF01548">
    <property type="entry name" value="DEDD_Tnp_IS110"/>
    <property type="match status" value="1"/>
</dbReference>
<dbReference type="GO" id="GO:0006313">
    <property type="term" value="P:DNA transposition"/>
    <property type="evidence" value="ECO:0007669"/>
    <property type="project" value="InterPro"/>
</dbReference>
<dbReference type="PANTHER" id="PTHR33055:SF3">
    <property type="entry name" value="PUTATIVE TRANSPOSASE FOR IS117-RELATED"/>
    <property type="match status" value="1"/>
</dbReference>
<dbReference type="NCBIfam" id="NF033542">
    <property type="entry name" value="transpos_IS110"/>
    <property type="match status" value="1"/>
</dbReference>
<dbReference type="Pfam" id="PF02371">
    <property type="entry name" value="Transposase_20"/>
    <property type="match status" value="1"/>
</dbReference>
<dbReference type="RefSeq" id="WP_371326649.1">
    <property type="nucleotide sequence ID" value="NZ_BMKT01000017.1"/>
</dbReference>
<dbReference type="PATRIC" id="fig|37927.3.peg.848"/>
<feature type="domain" description="Transposase IS110-like N-terminal" evidence="1">
    <location>
        <begin position="6"/>
        <end position="161"/>
    </location>
</feature>
<feature type="domain" description="Transposase IS116/IS110/IS902 C-terminal" evidence="2">
    <location>
        <begin position="268"/>
        <end position="354"/>
    </location>
</feature>
<dbReference type="STRING" id="37927.SA2016_0826"/>
<evidence type="ECO:0000259" key="2">
    <source>
        <dbReference type="Pfam" id="PF02371"/>
    </source>
</evidence>
<dbReference type="GO" id="GO:0004803">
    <property type="term" value="F:transposase activity"/>
    <property type="evidence" value="ECO:0007669"/>
    <property type="project" value="InterPro"/>
</dbReference>
<dbReference type="Proteomes" id="UP000070134">
    <property type="component" value="Chromosome"/>
</dbReference>
<name>A0A126ZY71_9MICC</name>
<dbReference type="KEGG" id="satk:SA2016_0826"/>
<proteinExistence type="predicted"/>
<organism evidence="3 4">
    <name type="scientific">Sinomonas atrocyanea</name>
    <dbReference type="NCBI Taxonomy" id="37927"/>
    <lineage>
        <taxon>Bacteria</taxon>
        <taxon>Bacillati</taxon>
        <taxon>Actinomycetota</taxon>
        <taxon>Actinomycetes</taxon>
        <taxon>Micrococcales</taxon>
        <taxon>Micrococcaceae</taxon>
        <taxon>Sinomonas</taxon>
    </lineage>
</organism>
<protein>
    <submittedName>
        <fullName evidence="3">Transposase IS116/IS110/IS902 family protein</fullName>
    </submittedName>
</protein>
<dbReference type="PANTHER" id="PTHR33055">
    <property type="entry name" value="TRANSPOSASE FOR INSERTION SEQUENCE ELEMENT IS1111A"/>
    <property type="match status" value="1"/>
</dbReference>
<keyword evidence="4" id="KW-1185">Reference proteome</keyword>
<evidence type="ECO:0000313" key="4">
    <source>
        <dbReference type="Proteomes" id="UP000070134"/>
    </source>
</evidence>
<dbReference type="AlphaFoldDB" id="A0A126ZY71"/>
<dbReference type="InterPro" id="IPR047650">
    <property type="entry name" value="Transpos_IS110"/>
</dbReference>
<reference evidence="3 4" key="1">
    <citation type="submission" date="2016-02" db="EMBL/GenBank/DDBJ databases">
        <title>Complete genome of Sinomonas atrocyanea KCTC 3377.</title>
        <authorList>
            <person name="Kim K.M."/>
        </authorList>
    </citation>
    <scope>NUCLEOTIDE SEQUENCE [LARGE SCALE GENOMIC DNA]</scope>
    <source>
        <strain evidence="3 4">KCTC 3377</strain>
    </source>
</reference>
<dbReference type="InterPro" id="IPR002525">
    <property type="entry name" value="Transp_IS110-like_N"/>
</dbReference>
<evidence type="ECO:0000259" key="1">
    <source>
        <dbReference type="Pfam" id="PF01548"/>
    </source>
</evidence>
<dbReference type="GO" id="GO:0003677">
    <property type="term" value="F:DNA binding"/>
    <property type="evidence" value="ECO:0007669"/>
    <property type="project" value="InterPro"/>
</dbReference>
<accession>A0A126ZY71</accession>
<gene>
    <name evidence="3" type="ORF">SA2016_0826</name>
</gene>
<dbReference type="EMBL" id="CP014518">
    <property type="protein sequence ID" value="AMM31514.1"/>
    <property type="molecule type" value="Genomic_DNA"/>
</dbReference>
<evidence type="ECO:0000313" key="3">
    <source>
        <dbReference type="EMBL" id="AMM31514.1"/>
    </source>
</evidence>